<organism evidence="2 3">
    <name type="scientific">Glycine soja</name>
    <name type="common">Wild soybean</name>
    <dbReference type="NCBI Taxonomy" id="3848"/>
    <lineage>
        <taxon>Eukaryota</taxon>
        <taxon>Viridiplantae</taxon>
        <taxon>Streptophyta</taxon>
        <taxon>Embryophyta</taxon>
        <taxon>Tracheophyta</taxon>
        <taxon>Spermatophyta</taxon>
        <taxon>Magnoliopsida</taxon>
        <taxon>eudicotyledons</taxon>
        <taxon>Gunneridae</taxon>
        <taxon>Pentapetalae</taxon>
        <taxon>rosids</taxon>
        <taxon>fabids</taxon>
        <taxon>Fabales</taxon>
        <taxon>Fabaceae</taxon>
        <taxon>Papilionoideae</taxon>
        <taxon>50 kb inversion clade</taxon>
        <taxon>NPAAA clade</taxon>
        <taxon>indigoferoid/millettioid clade</taxon>
        <taxon>Phaseoleae</taxon>
        <taxon>Glycine</taxon>
        <taxon>Glycine subgen. Soja</taxon>
    </lineage>
</organism>
<dbReference type="InterPro" id="IPR025659">
    <property type="entry name" value="Tubby-like_C"/>
</dbReference>
<evidence type="ECO:0000313" key="2">
    <source>
        <dbReference type="EMBL" id="RZB77905.1"/>
    </source>
</evidence>
<proteinExistence type="inferred from homology"/>
<dbReference type="Pfam" id="PF04525">
    <property type="entry name" value="LOR"/>
    <property type="match status" value="1"/>
</dbReference>
<dbReference type="InterPro" id="IPR038595">
    <property type="entry name" value="LOR_sf"/>
</dbReference>
<evidence type="ECO:0000256" key="1">
    <source>
        <dbReference type="ARBA" id="ARBA00005437"/>
    </source>
</evidence>
<dbReference type="AlphaFoldDB" id="A0A445HVT7"/>
<comment type="caution">
    <text evidence="2">The sequence shown here is derived from an EMBL/GenBank/DDBJ whole genome shotgun (WGS) entry which is preliminary data.</text>
</comment>
<name>A0A445HVT7_GLYSO</name>
<keyword evidence="3" id="KW-1185">Reference proteome</keyword>
<evidence type="ECO:0000313" key="3">
    <source>
        <dbReference type="Proteomes" id="UP000289340"/>
    </source>
</evidence>
<dbReference type="PANTHER" id="PTHR31087">
    <property type="match status" value="1"/>
</dbReference>
<protein>
    <submittedName>
        <fullName evidence="2">Protein LURP-one-related 17</fullName>
    </submittedName>
</protein>
<dbReference type="Gene3D" id="2.40.160.200">
    <property type="entry name" value="LURP1-related"/>
    <property type="match status" value="1"/>
</dbReference>
<comment type="similarity">
    <text evidence="1">Belongs to the LOR family.</text>
</comment>
<accession>A0A445HVT7</accession>
<dbReference type="SUPFAM" id="SSF54518">
    <property type="entry name" value="Tubby C-terminal domain-like"/>
    <property type="match status" value="1"/>
</dbReference>
<sequence>MRVFPRLKSLSRAVHEEQEREHDDEEKKKAAEKLYTSLTVWRKSLLMSCNGFTVIDSYGNLVYRVDNYIGRPNEVTLMDASGKSILTMCRRRRLGLLDSWFVYEGEVGNNINNMRTRTRRRSSNLSKSSKTPICCVRKHVNILHGNTNVQAYVYRGASSHSDKRCAAFTIEGSYAHRTCKVLDECGRVVAEIKRKEANAKSVSFGIEIFQLIVHPGFDPAFAMALVLLLDQMFT</sequence>
<dbReference type="EMBL" id="QZWG01000011">
    <property type="protein sequence ID" value="RZB77905.1"/>
    <property type="molecule type" value="Genomic_DNA"/>
</dbReference>
<dbReference type="PANTHER" id="PTHR31087:SF14">
    <property type="entry name" value="PROTEIN LURP-ONE-RELATED 17"/>
    <property type="match status" value="1"/>
</dbReference>
<dbReference type="SMR" id="A0A445HVT7"/>
<dbReference type="InterPro" id="IPR007612">
    <property type="entry name" value="LOR"/>
</dbReference>
<dbReference type="Proteomes" id="UP000289340">
    <property type="component" value="Chromosome 11"/>
</dbReference>
<reference evidence="2 3" key="1">
    <citation type="submission" date="2018-09" db="EMBL/GenBank/DDBJ databases">
        <title>A high-quality reference genome of wild soybean provides a powerful tool to mine soybean genomes.</title>
        <authorList>
            <person name="Xie M."/>
            <person name="Chung C.Y.L."/>
            <person name="Li M.-W."/>
            <person name="Wong F.-L."/>
            <person name="Chan T.-F."/>
            <person name="Lam H.-M."/>
        </authorList>
    </citation>
    <scope>NUCLEOTIDE SEQUENCE [LARGE SCALE GENOMIC DNA]</scope>
    <source>
        <strain evidence="3">cv. W05</strain>
        <tissue evidence="2">Hypocotyl of etiolated seedlings</tissue>
    </source>
</reference>
<gene>
    <name evidence="2" type="ORF">D0Y65_028733</name>
</gene>
<dbReference type="Gramene" id="XM_028333247.1">
    <property type="protein sequence ID" value="XP_028189048.1"/>
    <property type="gene ID" value="LOC114375469"/>
</dbReference>